<protein>
    <recommendedName>
        <fullName evidence="2">riboflavin kinase</fullName>
        <ecNumber evidence="2">2.7.1.26</ecNumber>
    </recommendedName>
</protein>
<evidence type="ECO:0000259" key="8">
    <source>
        <dbReference type="SMART" id="SM00904"/>
    </source>
</evidence>
<name>A0A830HN76_9CHLO</name>
<dbReference type="InterPro" id="IPR015865">
    <property type="entry name" value="Riboflavin_kinase_bac/euk"/>
</dbReference>
<dbReference type="OrthoDB" id="276388at2759"/>
<dbReference type="Gene3D" id="2.40.30.30">
    <property type="entry name" value="Riboflavin kinase-like"/>
    <property type="match status" value="1"/>
</dbReference>
<feature type="domain" description="Riboflavin kinase" evidence="8">
    <location>
        <begin position="209"/>
        <end position="354"/>
    </location>
</feature>
<evidence type="ECO:0000256" key="1">
    <source>
        <dbReference type="ARBA" id="ARBA00005201"/>
    </source>
</evidence>
<dbReference type="PANTHER" id="PTHR22749">
    <property type="entry name" value="RIBOFLAVIN KINASE/FMN ADENYLYLTRANSFERASE"/>
    <property type="match status" value="1"/>
</dbReference>
<comment type="pathway">
    <text evidence="1">Cofactor biosynthesis; FMN biosynthesis; FMN from riboflavin (ATP route): step 1/1.</text>
</comment>
<dbReference type="GO" id="GO:0005524">
    <property type="term" value="F:ATP binding"/>
    <property type="evidence" value="ECO:0007669"/>
    <property type="project" value="UniProtKB-KW"/>
</dbReference>
<keyword evidence="3" id="KW-0285">Flavoprotein</keyword>
<gene>
    <name evidence="9" type="ORF">PPROV_000572500</name>
</gene>
<evidence type="ECO:0000256" key="4">
    <source>
        <dbReference type="ARBA" id="ARBA00022643"/>
    </source>
</evidence>
<keyword evidence="7" id="KW-0067">ATP-binding</keyword>
<dbReference type="InterPro" id="IPR023465">
    <property type="entry name" value="Riboflavin_kinase_dom_sf"/>
</dbReference>
<evidence type="ECO:0000256" key="3">
    <source>
        <dbReference type="ARBA" id="ARBA00022630"/>
    </source>
</evidence>
<evidence type="ECO:0000256" key="7">
    <source>
        <dbReference type="ARBA" id="ARBA00022840"/>
    </source>
</evidence>
<accession>A0A830HN76</accession>
<dbReference type="PANTHER" id="PTHR22749:SF6">
    <property type="entry name" value="RIBOFLAVIN KINASE"/>
    <property type="match status" value="1"/>
</dbReference>
<organism evidence="9 10">
    <name type="scientific">Pycnococcus provasolii</name>
    <dbReference type="NCBI Taxonomy" id="41880"/>
    <lineage>
        <taxon>Eukaryota</taxon>
        <taxon>Viridiplantae</taxon>
        <taxon>Chlorophyta</taxon>
        <taxon>Pseudoscourfieldiophyceae</taxon>
        <taxon>Pseudoscourfieldiales</taxon>
        <taxon>Pycnococcaceae</taxon>
        <taxon>Pycnococcus</taxon>
    </lineage>
</organism>
<evidence type="ECO:0000256" key="5">
    <source>
        <dbReference type="ARBA" id="ARBA00022679"/>
    </source>
</evidence>
<evidence type="ECO:0000313" key="9">
    <source>
        <dbReference type="EMBL" id="GHP06981.1"/>
    </source>
</evidence>
<sequence>MAAVTHAYSALLRQPRRVASASVRAVRTHAADDYLTRALERATSQTLPPAAIAPRALLAVPSADAAACVETVREAGYTDVLLFGEIDERRHRRVPLGETNVLGNEPTTRTTKRAIADVAAYDGPCDLAVVTASDSANLRDDILLPLSMRAVRPGTVVVVRGASPVGDASAWEDLPLRLLAKQPEKMGAVLLAVPQQYSVPWLGDREVVELEATVERGFGRGSRQLGVPTANLSPEELEAQYVIPNGMQRKGVPAPLQSKGVYFGYAQLTTGDTTVAPCVLNVGTCPTFAKTDEKSDVTVEVHILHDYGDNVEFYGERCRVSVLGYLRPELAFSSIGDLLARINKDIGLARATLGTNTPTRL</sequence>
<dbReference type="UniPathway" id="UPA00276">
    <property type="reaction ID" value="UER00406"/>
</dbReference>
<keyword evidence="5" id="KW-0808">Transferase</keyword>
<comment type="caution">
    <text evidence="9">The sequence shown here is derived from an EMBL/GenBank/DDBJ whole genome shotgun (WGS) entry which is preliminary data.</text>
</comment>
<dbReference type="GO" id="GO:0009398">
    <property type="term" value="P:FMN biosynthetic process"/>
    <property type="evidence" value="ECO:0007669"/>
    <property type="project" value="UniProtKB-UniPathway"/>
</dbReference>
<dbReference type="SUPFAM" id="SSF82114">
    <property type="entry name" value="Riboflavin kinase-like"/>
    <property type="match status" value="1"/>
</dbReference>
<dbReference type="SMART" id="SM00904">
    <property type="entry name" value="Flavokinase"/>
    <property type="match status" value="1"/>
</dbReference>
<keyword evidence="4" id="KW-0288">FMN</keyword>
<evidence type="ECO:0000313" key="10">
    <source>
        <dbReference type="Proteomes" id="UP000660262"/>
    </source>
</evidence>
<dbReference type="GO" id="GO:0008531">
    <property type="term" value="F:riboflavin kinase activity"/>
    <property type="evidence" value="ECO:0007669"/>
    <property type="project" value="UniProtKB-EC"/>
</dbReference>
<proteinExistence type="predicted"/>
<dbReference type="GO" id="GO:0009231">
    <property type="term" value="P:riboflavin biosynthetic process"/>
    <property type="evidence" value="ECO:0007669"/>
    <property type="project" value="InterPro"/>
</dbReference>
<reference evidence="9" key="1">
    <citation type="submission" date="2020-10" db="EMBL/GenBank/DDBJ databases">
        <title>Unveiling of a novel bifunctional photoreceptor, Dualchrome1, isolated from a cosmopolitan green alga.</title>
        <authorList>
            <person name="Suzuki S."/>
            <person name="Kawachi M."/>
        </authorList>
    </citation>
    <scope>NUCLEOTIDE SEQUENCE</scope>
    <source>
        <strain evidence="9">NIES 2893</strain>
    </source>
</reference>
<keyword evidence="10" id="KW-1185">Reference proteome</keyword>
<dbReference type="EC" id="2.7.1.26" evidence="2"/>
<dbReference type="Pfam" id="PF01687">
    <property type="entry name" value="Flavokinase"/>
    <property type="match status" value="1"/>
</dbReference>
<dbReference type="InterPro" id="IPR023468">
    <property type="entry name" value="Riboflavin_kinase"/>
</dbReference>
<dbReference type="EMBL" id="BNJQ01000015">
    <property type="protein sequence ID" value="GHP06981.1"/>
    <property type="molecule type" value="Genomic_DNA"/>
</dbReference>
<keyword evidence="6" id="KW-0547">Nucleotide-binding</keyword>
<dbReference type="Proteomes" id="UP000660262">
    <property type="component" value="Unassembled WGS sequence"/>
</dbReference>
<evidence type="ECO:0000256" key="2">
    <source>
        <dbReference type="ARBA" id="ARBA00012105"/>
    </source>
</evidence>
<evidence type="ECO:0000256" key="6">
    <source>
        <dbReference type="ARBA" id="ARBA00022741"/>
    </source>
</evidence>
<dbReference type="AlphaFoldDB" id="A0A830HN76"/>